<evidence type="ECO:0000256" key="11">
    <source>
        <dbReference type="ARBA" id="ARBA00023054"/>
    </source>
</evidence>
<dbReference type="InterPro" id="IPR042228">
    <property type="entry name" value="Dynein_linker_3"/>
</dbReference>
<evidence type="ECO:0000256" key="1">
    <source>
        <dbReference type="ARBA" id="ARBA00004230"/>
    </source>
</evidence>
<name>A0A158QD25_HYMDI</name>
<dbReference type="InterPro" id="IPR041466">
    <property type="entry name" value="Dynein_AAA5_ext"/>
</dbReference>
<evidence type="ECO:0000256" key="7">
    <source>
        <dbReference type="ARBA" id="ARBA00022741"/>
    </source>
</evidence>
<dbReference type="FunFam" id="1.10.287.2620:FF:000002">
    <property type="entry name" value="Dynein heavy chain 2, axonemal"/>
    <property type="match status" value="1"/>
</dbReference>
<reference evidence="21" key="1">
    <citation type="submission" date="2016-04" db="UniProtKB">
        <authorList>
            <consortium name="WormBaseParasite"/>
        </authorList>
    </citation>
    <scope>IDENTIFICATION</scope>
</reference>
<gene>
    <name evidence="19" type="ORF">HDID_LOCUS2316</name>
</gene>
<dbReference type="Gene3D" id="3.20.180.20">
    <property type="entry name" value="Dynein heavy chain, N-terminal domain 2"/>
    <property type="match status" value="1"/>
</dbReference>
<dbReference type="Proteomes" id="UP000274504">
    <property type="component" value="Unassembled WGS sequence"/>
</dbReference>
<dbReference type="FunFam" id="3.20.180.20:FF:000003">
    <property type="entry name" value="Dynein heavy chain 12, axonemal"/>
    <property type="match status" value="1"/>
</dbReference>
<dbReference type="Pfam" id="PF12780">
    <property type="entry name" value="AAA_8"/>
    <property type="match status" value="1"/>
</dbReference>
<dbReference type="InterPro" id="IPR041589">
    <property type="entry name" value="DNAH3_AAA_lid_1"/>
</dbReference>
<keyword evidence="5" id="KW-0493">Microtubule</keyword>
<dbReference type="Pfam" id="PF17857">
    <property type="entry name" value="AAA_lid_1"/>
    <property type="match status" value="1"/>
</dbReference>
<dbReference type="PANTHER" id="PTHR22878">
    <property type="entry name" value="DYNEIN HEAVY CHAIN 6, AXONEMAL-LIKE-RELATED"/>
    <property type="match status" value="1"/>
</dbReference>
<evidence type="ECO:0000256" key="12">
    <source>
        <dbReference type="ARBA" id="ARBA00023069"/>
    </source>
</evidence>
<dbReference type="Pfam" id="PF12774">
    <property type="entry name" value="AAA_6"/>
    <property type="match status" value="1"/>
</dbReference>
<dbReference type="Pfam" id="PF12777">
    <property type="entry name" value="MT"/>
    <property type="match status" value="1"/>
</dbReference>
<evidence type="ECO:0000259" key="18">
    <source>
        <dbReference type="SMART" id="SM00382"/>
    </source>
</evidence>
<dbReference type="FunFam" id="3.40.50.300:FF:000223">
    <property type="entry name" value="Dynein heavy chain 3, axonemal"/>
    <property type="match status" value="1"/>
</dbReference>
<protein>
    <submittedName>
        <fullName evidence="21">Dynein heavy chain 3, axonemal</fullName>
    </submittedName>
</protein>
<dbReference type="Gene3D" id="1.10.8.710">
    <property type="match status" value="1"/>
</dbReference>
<dbReference type="OrthoDB" id="5593012at2759"/>
<dbReference type="InterPro" id="IPR043157">
    <property type="entry name" value="Dynein_AAA1S"/>
</dbReference>
<proteinExistence type="inferred from homology"/>
<dbReference type="GO" id="GO:0005858">
    <property type="term" value="C:axonemal dynein complex"/>
    <property type="evidence" value="ECO:0007669"/>
    <property type="project" value="UniProtKB-ARBA"/>
</dbReference>
<dbReference type="SMART" id="SM00382">
    <property type="entry name" value="AAA"/>
    <property type="match status" value="2"/>
</dbReference>
<accession>A0A158QD25</accession>
<evidence type="ECO:0000256" key="10">
    <source>
        <dbReference type="ARBA" id="ARBA00023017"/>
    </source>
</evidence>
<dbReference type="PANTHER" id="PTHR22878:SF71">
    <property type="entry name" value="DYNEIN, AXONEMAL, HEAVY CHAIN 3"/>
    <property type="match status" value="1"/>
</dbReference>
<dbReference type="WBParaSite" id="HDID_0000231501-mRNA-1">
    <property type="protein sequence ID" value="HDID_0000231501-mRNA-1"/>
    <property type="gene ID" value="HDID_0000231501"/>
</dbReference>
<keyword evidence="7" id="KW-0547">Nucleotide-binding</keyword>
<dbReference type="Gene3D" id="1.20.920.30">
    <property type="match status" value="1"/>
</dbReference>
<dbReference type="InterPro" id="IPR027417">
    <property type="entry name" value="P-loop_NTPase"/>
</dbReference>
<dbReference type="FunFam" id="1.20.58.1120:FF:000005">
    <property type="entry name" value="Dynein, axonemal, heavy chain 12"/>
    <property type="match status" value="1"/>
</dbReference>
<dbReference type="Gene3D" id="6.10.140.1060">
    <property type="match status" value="1"/>
</dbReference>
<evidence type="ECO:0000256" key="14">
    <source>
        <dbReference type="ARBA" id="ARBA00023212"/>
    </source>
</evidence>
<dbReference type="Gene3D" id="1.10.472.130">
    <property type="match status" value="1"/>
</dbReference>
<evidence type="ECO:0000256" key="6">
    <source>
        <dbReference type="ARBA" id="ARBA00022737"/>
    </source>
</evidence>
<dbReference type="FunFam" id="1.10.8.710:FF:000004">
    <property type="entry name" value="Dynein axonemal heavy chain 6"/>
    <property type="match status" value="1"/>
</dbReference>
<evidence type="ECO:0000256" key="3">
    <source>
        <dbReference type="ARBA" id="ARBA00008887"/>
    </source>
</evidence>
<dbReference type="SUPFAM" id="SSF52540">
    <property type="entry name" value="P-loop containing nucleoside triphosphate hydrolases"/>
    <property type="match status" value="4"/>
</dbReference>
<dbReference type="GO" id="GO:0005874">
    <property type="term" value="C:microtubule"/>
    <property type="evidence" value="ECO:0007669"/>
    <property type="project" value="UniProtKB-KW"/>
</dbReference>
<dbReference type="GO" id="GO:0005524">
    <property type="term" value="F:ATP binding"/>
    <property type="evidence" value="ECO:0007669"/>
    <property type="project" value="UniProtKB-KW"/>
</dbReference>
<dbReference type="InterPro" id="IPR026983">
    <property type="entry name" value="DHC"/>
</dbReference>
<evidence type="ECO:0000313" key="21">
    <source>
        <dbReference type="WBParaSite" id="HDID_0000231501-mRNA-1"/>
    </source>
</evidence>
<evidence type="ECO:0000256" key="5">
    <source>
        <dbReference type="ARBA" id="ARBA00022701"/>
    </source>
</evidence>
<keyword evidence="6" id="KW-0677">Repeat</keyword>
<keyword evidence="11 16" id="KW-0175">Coiled coil</keyword>
<dbReference type="GO" id="GO:0031514">
    <property type="term" value="C:motile cilium"/>
    <property type="evidence" value="ECO:0007669"/>
    <property type="project" value="UniProtKB-SubCell"/>
</dbReference>
<dbReference type="Pfam" id="PF12775">
    <property type="entry name" value="AAA_7"/>
    <property type="match status" value="1"/>
</dbReference>
<dbReference type="Pfam" id="PF12781">
    <property type="entry name" value="AAA_9"/>
    <property type="match status" value="1"/>
</dbReference>
<keyword evidence="10" id="KW-0243">Dynein</keyword>
<evidence type="ECO:0000256" key="2">
    <source>
        <dbReference type="ARBA" id="ARBA00004430"/>
    </source>
</evidence>
<sequence>MEKSIPPNDFESVVKVVNKNAEHPPLISQFALTQAAPFKNQKYHRPPSQNIGSNFSPAAAKLQLNCLPTQRILSKDAEAPKIKRFKDEDNSFTEIERKADRPRSPDSQMKEMKKRESEFRQLNGEPSERDKERYAYYIENGVPDKMIADPPEKLWLALKDSAPKNLINKWNNITQDLLKEISKDYRVAVKKSIVDYILLDPNERKRLFISSIPIPYPTYVIRAPVPWHDKMEKRIKICTYGLFVPSAMSLAVNNLWHDKYAQLRFVDIETISKLEKPMTPQNFEGLIAKQCLTTRDILIRRWIPECVELFIKMRSQWAFLLPDSQSSPTKQAKVFFSSIEALMSNQLRSIVEASITELTLLFEGYRAQNSYKDEYDETEFIKKPILLIKLKISDSKVTYSPRMGEIRERLLKCFQSVTNAATNLPRVETQLFPELVHQPLYIRGVNYEENFVTECTNRSLHIFRLNSLGPKQYLEYYRPYRSLLNNKAEMELRSFMKERHALLVQKKNKGLIPEGDPLEDQLCGSLEQVKKQLDAFRDFKVEILGLRYKVPLQLFCLDCEELSEEPANTQELVNLQEFLKETHNKTSFKLIDQVAESLEHLKFILDFTFMPADDIRMNSNLFHWPEYIKGVFDIANTRLAYLQEAAEEALRSRIAALNKRISDSVEFVKIIQKMEVLSREETQRAIGKLDDFRSLIKEFNDEAEAIAIEEKLLNFEENSYFQISDMRKAMEPYDKLWRTASDFEEKSRTWLDSPYWKVDASQVETDIGDMYKAIHRLNKTLIDQPASLKIAQKIRARIEKFKEYLPTMQIICNPGLQHRHWESMSEIIGFEVIPTKKTPLHNLLDMGLGEFLPKLEEIAAAAAKEHKLEISLQKMKTDWSSMNFELVPHRDTGVYILTAVDDIQILLDDHIIKAQTMRNSPFIKPFVEEMTAWENKLVNMNEIIDVWLKVQATWLYLEPIFSSEDILAQMPEEGRKFGVVDVLWREIMGETVKNPNCLVATNQRDMLRRLTDGNALLEEIQKGLNDYLEKKRLFFSRFFFLSNDELLEILSETKDPLRVQPHLKKCFEGIIQLNFTDQQEIISMISAEGEVVPFVTKIYPAKAKGMVEKWLLQVEEMMIQSVRKVISDGIDAYLKTAREKWVLDWPGQAVLCGSMVYWTSDVQKAISEVKLLPEKLKCDKQIEDIVTLVRGPLTSGERLTLGALIVLDVHARDVVAELIQAKTSSITAFEWLSQLRYYYSPVENNAIYVRLITAQITYACEYLGNSPRLVITPLTDRCYRTLMGAIQLNLGGAPEGPAGTGKTETSKDLAKAVAKQCVVFNCSDGLDYKAMGKFFKGLAQSGAWACFDEFNRIDLEVLSVVAQQIHTIQVAIAQGLKQFVFEGTELQLDPTCTIFITMNPGYAGRQELPDNLKAGFYQYMMLVLFRSVAMMVPDYALIGEISLYSMGFVDAKSLSSKIVATYKLCSEQLSSQHHYDYGMRAVKSVLTAAGNLRQNCPDESDEARLILKAIIDVNLPKFLAQDIPLFEGIISDLFPGVKLIETDNSVFMDAVNTALENRQLQSVPWYTDKISQIYEMILVRHGLMIVGKPLGGKTQAYLALADALTSLGDSGAMPDESQVHYGVINPKSITMGQLYGQFDAVSHEWSDGVLAVLFRKYALAQDDHRRWVIFDGPVDAVWIENMNTVLDDNKKLCLMSGEIIAMSKRMNMIFEPADLDQASPATVSRCGMIFMEPSQLGWRPMMNSYLQYKLPPALSDEHRELLKDLSEWLIDPCLEFVTNQCTQLLQVSELHAVKQLITLYDAHLDPMRELHSMKSSGEAESELDGQGNFGLTEQTITLWLQGLFIFSIVWSIGGALNQHERTRFDAFFRNFLSNSEKRPTSVKLGKNTTFPDRLTVYDFMFERKSTGAWVEWASRLTSSEIGHDERPQDMIVPTTETVRMSYFLDLYLSHRIPLLIVGPTGTGKSVIANQHLVKLPKDIYIPNTLNFSARTSANLTQEIIMSRLDRRRRGVYGPPPGKQCIVFVDDLNMPAKEVYGAQPPIELLRMWIDHGHWYNLRDNTKQFLVDVLLLAAMGPPGGGRNEITSRFIRHMNVLGLNEFNDATMIRIFSVIVDKHFSQGYDAQFSRLSKIMVQATLEIYKNAIKSFLPTPAKSHYIFNLRDFSRVIRGVLLVPPSNMKEDQKFIRLWVHEIYRVFYDRLILDSDREKWFEIVSNTLNTVFKININNLLGNLRSDGGKITDDDIRLLMFGDYMTDDQVYDEVMDVEELKNRIQYFLDDYNSVSKTPMDLVLFKYILEHVSRVARVLKQDAGHCLLVGVGGSGRRSAARLAAYIADYELFTIEISRNYSASDWRDDMKRLLLKTGLNGKPIVFLFSDSQIKTESFMEDISMLLNSGDLPNIFPPDEKVEILDKLQAIARETGAKIESSPLAAYNLFTERVRKNLHIVLTMSPIGDAFRNRLRMFPSLINCCTIDWFQVWPEDALEMVATTSLVDIELEDEVRSSIVHTCKHFHESVRLLSERFLAELRRHNYVTPAAYLELIRTFKQLLQRKRDELTKLRNRYLGGLEKLDFAAQEISKMKEELVRLQPELVSAGAEADALLERVAKDKVEVDAQRTVVATDQMIANQRQAVAQSIKDECEADLAEAMPILNDALASLDTLKQNAMKSMKNPPSVVKLVMEAVCIMLQEKPERRPDPSTGKMIDDFWGVSLKILGDIKFLEKLKNYDIDNIPPSVIKRIQDVYIPNKDFDPKIVRNASTACEGLCKWIIALDKYDTVSKIVAPKKEKLANKKLAEKVAILQAVEDKMAKLEEELDATQKKRQDLIDQIGLCGKKLERASQLISGLGGEKSRWTEAARELKANVLLGAGVVAYLGAFTVEYRTDVLEGWHKLVKELKIPCSMSFRVAETLGDPVTIREWNIAGLPVDSFSTDNGIIVSNSNRWSLCIDPQGQANKWIRNMEKDRNLHVIKMTDGNYVRTLENAIQFGWPVLLEDVGETLDPVLEPILQKLIFKQSGSNYIRLGEDVLEYNDYFRFYITTRFRNPHYLPEISVKVCLINFMITPIGLTDQLLSIVAAKEKPELEATKNQIILESAENKRKLKELEDKILGVLSTAEGNILEDETAINILSSSKALSQEIQEKQQVAEKTQMEIDETRGGYIPVANHGAILFFCIADLGNVDPMYQYSLTWFVNLFIMSINTSKTSDDLATRIKNLNDNFAKVIYRNVCRSLFEKTKLLFSLIMCVALLKSKGEVKNEHWRFFLTGGVALENPHKNPAPEWLSEKSWSEIVRASDLPGLSGFMQSK</sequence>
<evidence type="ECO:0000256" key="16">
    <source>
        <dbReference type="SAM" id="Coils"/>
    </source>
</evidence>
<dbReference type="EMBL" id="UYSG01000552">
    <property type="protein sequence ID" value="VDL19777.1"/>
    <property type="molecule type" value="Genomic_DNA"/>
</dbReference>
<keyword evidence="8" id="KW-0067">ATP-binding</keyword>
<keyword evidence="4" id="KW-0963">Cytoplasm</keyword>
<evidence type="ECO:0000256" key="13">
    <source>
        <dbReference type="ARBA" id="ARBA00023175"/>
    </source>
</evidence>
<dbReference type="FunFam" id="3.40.50.300:FF:000044">
    <property type="entry name" value="Dynein heavy chain 5, axonemal"/>
    <property type="match status" value="1"/>
</dbReference>
<dbReference type="InterPro" id="IPR003593">
    <property type="entry name" value="AAA+_ATPase"/>
</dbReference>
<dbReference type="FunFam" id="3.40.50.300:FF:002141">
    <property type="entry name" value="Dynein heavy chain"/>
    <property type="match status" value="1"/>
</dbReference>
<dbReference type="GO" id="GO:0045505">
    <property type="term" value="F:dynein intermediate chain binding"/>
    <property type="evidence" value="ECO:0007669"/>
    <property type="project" value="InterPro"/>
</dbReference>
<dbReference type="FunFam" id="3.40.50.300:FF:001328">
    <property type="entry name" value="Dynein heavy chain 6, axonemal"/>
    <property type="match status" value="1"/>
</dbReference>
<evidence type="ECO:0000313" key="20">
    <source>
        <dbReference type="Proteomes" id="UP000274504"/>
    </source>
</evidence>
<keyword evidence="15" id="KW-0966">Cell projection</keyword>
<feature type="domain" description="AAA+ ATPase" evidence="18">
    <location>
        <begin position="1950"/>
        <end position="2097"/>
    </location>
</feature>
<evidence type="ECO:0000313" key="19">
    <source>
        <dbReference type="EMBL" id="VDL19777.1"/>
    </source>
</evidence>
<dbReference type="InterPro" id="IPR035706">
    <property type="entry name" value="AAA_9"/>
</dbReference>
<dbReference type="FunFam" id="1.20.140.100:FF:000004">
    <property type="entry name" value="Dynein axonemal heavy chain 6"/>
    <property type="match status" value="1"/>
</dbReference>
<dbReference type="FunFam" id="1.10.8.1220:FF:000001">
    <property type="entry name" value="Dynein axonemal heavy chain 5"/>
    <property type="match status" value="1"/>
</dbReference>
<dbReference type="Pfam" id="PF08393">
    <property type="entry name" value="DHC_N2"/>
    <property type="match status" value="1"/>
</dbReference>
<dbReference type="InterPro" id="IPR024743">
    <property type="entry name" value="Dynein_HC_stalk"/>
</dbReference>
<dbReference type="Gene3D" id="1.20.920.20">
    <property type="match status" value="1"/>
</dbReference>
<dbReference type="GO" id="GO:0007018">
    <property type="term" value="P:microtubule-based movement"/>
    <property type="evidence" value="ECO:0007669"/>
    <property type="project" value="InterPro"/>
</dbReference>
<evidence type="ECO:0000256" key="9">
    <source>
        <dbReference type="ARBA" id="ARBA00022846"/>
    </source>
</evidence>
<keyword evidence="14" id="KW-0206">Cytoskeleton</keyword>
<keyword evidence="9" id="KW-0282">Flagellum</keyword>
<comment type="subcellular location">
    <subcellularLocation>
        <location evidence="1">Cell projection</location>
        <location evidence="1">Cilium</location>
        <location evidence="1">Flagellum</location>
    </subcellularLocation>
    <subcellularLocation>
        <location evidence="2">Cytoplasm</location>
        <location evidence="2">Cytoskeleton</location>
        <location evidence="2">Cilium axoneme</location>
    </subcellularLocation>
</comment>
<reference evidence="19 20" key="2">
    <citation type="submission" date="2018-11" db="EMBL/GenBank/DDBJ databases">
        <authorList>
            <consortium name="Pathogen Informatics"/>
        </authorList>
    </citation>
    <scope>NUCLEOTIDE SEQUENCE [LARGE SCALE GENOMIC DNA]</scope>
</reference>
<dbReference type="Pfam" id="PF17852">
    <property type="entry name" value="Dynein_AAA_lid"/>
    <property type="match status" value="1"/>
</dbReference>
<dbReference type="Gene3D" id="3.40.50.300">
    <property type="entry name" value="P-loop containing nucleotide triphosphate hydrolases"/>
    <property type="match status" value="4"/>
</dbReference>
<dbReference type="FunFam" id="1.20.920.30:FF:000002">
    <property type="entry name" value="Dynein axonemal heavy chain 3"/>
    <property type="match status" value="1"/>
</dbReference>
<dbReference type="GO" id="GO:0051959">
    <property type="term" value="F:dynein light intermediate chain binding"/>
    <property type="evidence" value="ECO:0007669"/>
    <property type="project" value="InterPro"/>
</dbReference>
<dbReference type="InterPro" id="IPR035699">
    <property type="entry name" value="AAA_6"/>
</dbReference>
<dbReference type="Gene3D" id="1.20.140.100">
    <property type="entry name" value="Dynein heavy chain, N-terminal domain 2"/>
    <property type="match status" value="1"/>
</dbReference>
<organism evidence="21">
    <name type="scientific">Hymenolepis diminuta</name>
    <name type="common">Rat tapeworm</name>
    <dbReference type="NCBI Taxonomy" id="6216"/>
    <lineage>
        <taxon>Eukaryota</taxon>
        <taxon>Metazoa</taxon>
        <taxon>Spiralia</taxon>
        <taxon>Lophotrochozoa</taxon>
        <taxon>Platyhelminthes</taxon>
        <taxon>Cestoda</taxon>
        <taxon>Eucestoda</taxon>
        <taxon>Cyclophyllidea</taxon>
        <taxon>Hymenolepididae</taxon>
        <taxon>Hymenolepis</taxon>
    </lineage>
</organism>
<dbReference type="STRING" id="6216.A0A158QD25"/>
<feature type="region of interest" description="Disordered" evidence="17">
    <location>
        <begin position="84"/>
        <end position="125"/>
    </location>
</feature>
<dbReference type="InterPro" id="IPR013602">
    <property type="entry name" value="Dynein_heavy_linker"/>
</dbReference>
<feature type="coiled-coil region" evidence="16">
    <location>
        <begin position="2791"/>
        <end position="2825"/>
    </location>
</feature>
<feature type="compositionally biased region" description="Basic and acidic residues" evidence="17">
    <location>
        <begin position="84"/>
        <end position="119"/>
    </location>
</feature>
<feature type="domain" description="AAA+ ATPase" evidence="18">
    <location>
        <begin position="1288"/>
        <end position="1426"/>
    </location>
</feature>
<comment type="similarity">
    <text evidence="3">Belongs to the dynein heavy chain family.</text>
</comment>
<evidence type="ECO:0000256" key="4">
    <source>
        <dbReference type="ARBA" id="ARBA00022490"/>
    </source>
</evidence>
<dbReference type="Gene3D" id="1.20.58.1120">
    <property type="match status" value="1"/>
</dbReference>
<dbReference type="FunFam" id="1.20.920.20:FF:000006">
    <property type="entry name" value="Dynein, axonemal, heavy chain 6"/>
    <property type="match status" value="1"/>
</dbReference>
<dbReference type="InterPro" id="IPR024317">
    <property type="entry name" value="Dynein_heavy_chain_D4_dom"/>
</dbReference>
<evidence type="ECO:0000256" key="15">
    <source>
        <dbReference type="ARBA" id="ARBA00023273"/>
    </source>
</evidence>
<keyword evidence="13" id="KW-0505">Motor protein</keyword>
<evidence type="ECO:0000256" key="17">
    <source>
        <dbReference type="SAM" id="MobiDB-lite"/>
    </source>
</evidence>
<dbReference type="InterPro" id="IPR042222">
    <property type="entry name" value="Dynein_2_N"/>
</dbReference>
<evidence type="ECO:0000256" key="8">
    <source>
        <dbReference type="ARBA" id="ARBA00022840"/>
    </source>
</evidence>
<dbReference type="Gene3D" id="1.10.287.2620">
    <property type="match status" value="1"/>
</dbReference>
<dbReference type="Gene3D" id="1.10.8.1220">
    <property type="match status" value="1"/>
</dbReference>
<keyword evidence="12" id="KW-0969">Cilium</keyword>